<evidence type="ECO:0000313" key="1">
    <source>
        <dbReference type="EMBL" id="MPM57095.1"/>
    </source>
</evidence>
<name>A0A645AV10_9ZZZZ</name>
<organism evidence="1">
    <name type="scientific">bioreactor metagenome</name>
    <dbReference type="NCBI Taxonomy" id="1076179"/>
    <lineage>
        <taxon>unclassified sequences</taxon>
        <taxon>metagenomes</taxon>
        <taxon>ecological metagenomes</taxon>
    </lineage>
</organism>
<dbReference type="AlphaFoldDB" id="A0A645AV10"/>
<protein>
    <submittedName>
        <fullName evidence="1">Uncharacterized protein</fullName>
    </submittedName>
</protein>
<proteinExistence type="predicted"/>
<gene>
    <name evidence="1" type="ORF">SDC9_103913</name>
</gene>
<comment type="caution">
    <text evidence="1">The sequence shown here is derived from an EMBL/GenBank/DDBJ whole genome shotgun (WGS) entry which is preliminary data.</text>
</comment>
<reference evidence="1" key="1">
    <citation type="submission" date="2019-08" db="EMBL/GenBank/DDBJ databases">
        <authorList>
            <person name="Kucharzyk K."/>
            <person name="Murdoch R.W."/>
            <person name="Higgins S."/>
            <person name="Loffler F."/>
        </authorList>
    </citation>
    <scope>NUCLEOTIDE SEQUENCE</scope>
</reference>
<dbReference type="EMBL" id="VSSQ01016090">
    <property type="protein sequence ID" value="MPM57095.1"/>
    <property type="molecule type" value="Genomic_DNA"/>
</dbReference>
<accession>A0A645AV10</accession>
<sequence>MKDLVHFGHIVLIQKIVGVENKVTLVLPVGIGILDEVENIIEGIALAHRVPVMPLADNRARLTGYLGGAVGAVISHDKHIQQLGGIVLVFYALYQLGNDGLFVARGNHRGVAVRRRGVLLLLAAARGNAHQSVNQLIKIHGGQDEKHH</sequence>